<dbReference type="Gene3D" id="3.40.50.720">
    <property type="entry name" value="NAD(P)-binding Rossmann-like Domain"/>
    <property type="match status" value="2"/>
</dbReference>
<keyword evidence="3" id="KW-0285">Flavoprotein</keyword>
<dbReference type="Pfam" id="PF07992">
    <property type="entry name" value="Pyr_redox_2"/>
    <property type="match status" value="1"/>
</dbReference>
<dbReference type="EMBL" id="CP029604">
    <property type="protein sequence ID" value="AWO82925.1"/>
    <property type="molecule type" value="Genomic_DNA"/>
</dbReference>
<dbReference type="GeneID" id="32687030"/>
<evidence type="ECO:0000256" key="7">
    <source>
        <dbReference type="ARBA" id="ARBA00047776"/>
    </source>
</evidence>
<gene>
    <name evidence="9" type="ORF">DLJ61_04670</name>
</gene>
<evidence type="ECO:0000256" key="4">
    <source>
        <dbReference type="ARBA" id="ARBA00022827"/>
    </source>
</evidence>
<dbReference type="PANTHER" id="PTHR48467">
    <property type="entry name" value="GLUTAMATE SYNTHASE 1 [NADH], CHLOROPLASTIC-LIKE"/>
    <property type="match status" value="1"/>
</dbReference>
<name>A0AAD0K5A1_9ACTN</name>
<keyword evidence="5" id="KW-0521">NADP</keyword>
<evidence type="ECO:0000256" key="2">
    <source>
        <dbReference type="ARBA" id="ARBA00013223"/>
    </source>
</evidence>
<dbReference type="PANTHER" id="PTHR48467:SF1">
    <property type="entry name" value="GLUTAMATE SYNTHASE 1 [NADH], CHLOROPLASTIC-LIKE"/>
    <property type="match status" value="1"/>
</dbReference>
<dbReference type="AlphaFoldDB" id="A0AAD0K5A1"/>
<protein>
    <recommendedName>
        <fullName evidence="2">ferredoxin--NADP(+) reductase</fullName>
        <ecNumber evidence="2">1.18.1.2</ecNumber>
    </recommendedName>
</protein>
<dbReference type="SUPFAM" id="SSF51971">
    <property type="entry name" value="Nucleotide-binding domain"/>
    <property type="match status" value="1"/>
</dbReference>
<dbReference type="Proteomes" id="UP000247118">
    <property type="component" value="Chromosome"/>
</dbReference>
<dbReference type="InterPro" id="IPR023753">
    <property type="entry name" value="FAD/NAD-binding_dom"/>
</dbReference>
<sequence length="422" mass="45559">MSFDPDSPAGTHCAAPVAPQRIAGHVAIIGCGPSGCYTAMALLRSAPDVHIAIFDTRPTPFGLLRYGVAPDHQGMKNVSRQFDRLFASDRVDFVGNTTIGRDLPLDLLEDNFDVVVLATGLAADRPLEVPVDPAAPVYGAGQLLRFLNGDPDSTLRSTEPRPLGEEVLIVGTGNVAMDVARLLCKAEDGFHNSDIDDDARESLETANIRQLTLLSRGPRDRVRWDASMFAELCALPGVTVYLDGQLEERSADTNTGDGRGVRVDVRFRETPISVDTGGRHCVVRTRFNGSLDETETASGTFVHHADTVITAMGFVDGTALDDWTGRGHIVRVGGCGSGSLGNLAENRSLAKEAARQIVDHLGRDAGHTGLDGVRPHLPPTSTTFDDWTLIDRAEVGRARPGRVRRKFTTWTEMSDVVRDSKK</sequence>
<evidence type="ECO:0000256" key="1">
    <source>
        <dbReference type="ARBA" id="ARBA00001974"/>
    </source>
</evidence>
<comment type="cofactor">
    <cofactor evidence="1">
        <name>FAD</name>
        <dbReference type="ChEBI" id="CHEBI:57692"/>
    </cofactor>
</comment>
<evidence type="ECO:0000256" key="3">
    <source>
        <dbReference type="ARBA" id="ARBA00022630"/>
    </source>
</evidence>
<proteinExistence type="predicted"/>
<evidence type="ECO:0000313" key="10">
    <source>
        <dbReference type="Proteomes" id="UP000247118"/>
    </source>
</evidence>
<dbReference type="PRINTS" id="PR00419">
    <property type="entry name" value="ADXRDTASE"/>
</dbReference>
<dbReference type="RefSeq" id="WP_004023244.1">
    <property type="nucleotide sequence ID" value="NZ_CABEIC010000002.1"/>
</dbReference>
<evidence type="ECO:0000313" key="9">
    <source>
        <dbReference type="EMBL" id="AWO82925.1"/>
    </source>
</evidence>
<reference evidence="9 10" key="1">
    <citation type="submission" date="2018-05" db="EMBL/GenBank/DDBJ databases">
        <title>Complete genome sequence of Gordonia terrae NRRL B-16283.</title>
        <authorList>
            <person name="Garlena R.A."/>
            <person name="Russell D.A."/>
            <person name="Hatfull G.F."/>
        </authorList>
    </citation>
    <scope>NUCLEOTIDE SEQUENCE [LARGE SCALE GENOMIC DNA]</scope>
    <source>
        <strain evidence="9 10">NRRL B-16283</strain>
    </source>
</reference>
<dbReference type="EC" id="1.18.1.2" evidence="2"/>
<dbReference type="GO" id="GO:0004324">
    <property type="term" value="F:ferredoxin-NADP+ reductase activity"/>
    <property type="evidence" value="ECO:0007669"/>
    <property type="project" value="UniProtKB-EC"/>
</dbReference>
<evidence type="ECO:0000256" key="6">
    <source>
        <dbReference type="ARBA" id="ARBA00023002"/>
    </source>
</evidence>
<feature type="domain" description="FAD/NAD(P)-binding" evidence="8">
    <location>
        <begin position="25"/>
        <end position="218"/>
    </location>
</feature>
<dbReference type="InterPro" id="IPR055275">
    <property type="entry name" value="Ferredox_Rdtase"/>
</dbReference>
<evidence type="ECO:0000256" key="5">
    <source>
        <dbReference type="ARBA" id="ARBA00022857"/>
    </source>
</evidence>
<keyword evidence="4" id="KW-0274">FAD</keyword>
<organism evidence="9 10">
    <name type="scientific">Gordonia terrae</name>
    <dbReference type="NCBI Taxonomy" id="2055"/>
    <lineage>
        <taxon>Bacteria</taxon>
        <taxon>Bacillati</taxon>
        <taxon>Actinomycetota</taxon>
        <taxon>Actinomycetes</taxon>
        <taxon>Mycobacteriales</taxon>
        <taxon>Gordoniaceae</taxon>
        <taxon>Gordonia</taxon>
    </lineage>
</organism>
<comment type="catalytic activity">
    <reaction evidence="7">
        <text>2 reduced [2Fe-2S]-[ferredoxin] + NADP(+) + H(+) = 2 oxidized [2Fe-2S]-[ferredoxin] + NADPH</text>
        <dbReference type="Rhea" id="RHEA:20125"/>
        <dbReference type="Rhea" id="RHEA-COMP:10000"/>
        <dbReference type="Rhea" id="RHEA-COMP:10001"/>
        <dbReference type="ChEBI" id="CHEBI:15378"/>
        <dbReference type="ChEBI" id="CHEBI:33737"/>
        <dbReference type="ChEBI" id="CHEBI:33738"/>
        <dbReference type="ChEBI" id="CHEBI:57783"/>
        <dbReference type="ChEBI" id="CHEBI:58349"/>
        <dbReference type="EC" id="1.18.1.2"/>
    </reaction>
</comment>
<accession>A0AAD0K5A1</accession>
<evidence type="ECO:0000259" key="8">
    <source>
        <dbReference type="Pfam" id="PF07992"/>
    </source>
</evidence>
<keyword evidence="6" id="KW-0560">Oxidoreductase</keyword>